<feature type="transmembrane region" description="Helical" evidence="1">
    <location>
        <begin position="254"/>
        <end position="273"/>
    </location>
</feature>
<gene>
    <name evidence="2" type="ORF">SAMN04488029_0269</name>
</gene>
<keyword evidence="3" id="KW-1185">Reference proteome</keyword>
<keyword evidence="1" id="KW-0472">Membrane</keyword>
<name>A0A1W2G5Q7_REIFA</name>
<organism evidence="2 3">
    <name type="scientific">Reichenbachiella faecimaris</name>
    <dbReference type="NCBI Taxonomy" id="692418"/>
    <lineage>
        <taxon>Bacteria</taxon>
        <taxon>Pseudomonadati</taxon>
        <taxon>Bacteroidota</taxon>
        <taxon>Cytophagia</taxon>
        <taxon>Cytophagales</taxon>
        <taxon>Reichenbachiellaceae</taxon>
        <taxon>Reichenbachiella</taxon>
    </lineage>
</organism>
<dbReference type="GO" id="GO:0016746">
    <property type="term" value="F:acyltransferase activity"/>
    <property type="evidence" value="ECO:0007669"/>
    <property type="project" value="UniProtKB-KW"/>
</dbReference>
<sequence>MNKDRLLSLDVFRGLTIAAMILVNDPGSWSYVYSPLLHAEWHGCTPTDLIFPFFLFMVGMAVSIGMPKTGEARKQITRKILKRSLYLVLIGLFLNAFPSFEFASLRIPGVLQRIAMVFLVIALMHHYMSHRAQIIIGSSLLIGYWIIMTFVPVPGIGEANLESDTNFAAWFDRLFLTDHMWSMSKTWDPEGLLSTLPAIGTGLLGIVTGQLLFRTEEKLHGLAKVFVLGNLLIMAGLIWDMFFPINKSLWTSSFVLYTGGVAMNFFGVLYWLLDVLRYRSKLTFPFEVFGSNAITAYALSGILASLFGIIPLGNSSIHQVLYDGLVDIFDDYYFASFIYALGFVVLCYLPVLLLYRRNIFIKV</sequence>
<evidence type="ECO:0000313" key="3">
    <source>
        <dbReference type="Proteomes" id="UP000192472"/>
    </source>
</evidence>
<dbReference type="Proteomes" id="UP000192472">
    <property type="component" value="Unassembled WGS sequence"/>
</dbReference>
<keyword evidence="2" id="KW-0012">Acyltransferase</keyword>
<accession>A0A1W2G5Q7</accession>
<feature type="transmembrane region" description="Helical" evidence="1">
    <location>
        <begin position="225"/>
        <end position="242"/>
    </location>
</feature>
<evidence type="ECO:0000313" key="2">
    <source>
        <dbReference type="EMBL" id="SMD31931.1"/>
    </source>
</evidence>
<dbReference type="AlphaFoldDB" id="A0A1W2G5Q7"/>
<protein>
    <submittedName>
        <fullName evidence="2">Predicted acyltransferase</fullName>
    </submittedName>
</protein>
<dbReference type="PANTHER" id="PTHR31061:SF24">
    <property type="entry name" value="LD22376P"/>
    <property type="match status" value="1"/>
</dbReference>
<feature type="transmembrane region" description="Helical" evidence="1">
    <location>
        <begin position="49"/>
        <end position="66"/>
    </location>
</feature>
<dbReference type="STRING" id="692418.SAMN04488029_0269"/>
<feature type="transmembrane region" description="Helical" evidence="1">
    <location>
        <begin position="191"/>
        <end position="213"/>
    </location>
</feature>
<feature type="transmembrane region" description="Helical" evidence="1">
    <location>
        <begin position="86"/>
        <end position="104"/>
    </location>
</feature>
<dbReference type="OrthoDB" id="9788724at2"/>
<dbReference type="RefSeq" id="WP_084370622.1">
    <property type="nucleotide sequence ID" value="NZ_FWYF01000001.1"/>
</dbReference>
<feature type="transmembrane region" description="Helical" evidence="1">
    <location>
        <begin position="332"/>
        <end position="355"/>
    </location>
</feature>
<keyword evidence="1" id="KW-0812">Transmembrane</keyword>
<feature type="transmembrane region" description="Helical" evidence="1">
    <location>
        <begin position="134"/>
        <end position="153"/>
    </location>
</feature>
<feature type="transmembrane region" description="Helical" evidence="1">
    <location>
        <begin position="294"/>
        <end position="312"/>
    </location>
</feature>
<evidence type="ECO:0000256" key="1">
    <source>
        <dbReference type="SAM" id="Phobius"/>
    </source>
</evidence>
<keyword evidence="2" id="KW-0808">Transferase</keyword>
<proteinExistence type="predicted"/>
<dbReference type="PANTHER" id="PTHR31061">
    <property type="entry name" value="LD22376P"/>
    <property type="match status" value="1"/>
</dbReference>
<reference evidence="2 3" key="1">
    <citation type="submission" date="2017-04" db="EMBL/GenBank/DDBJ databases">
        <authorList>
            <person name="Afonso C.L."/>
            <person name="Miller P.J."/>
            <person name="Scott M.A."/>
            <person name="Spackman E."/>
            <person name="Goraichik I."/>
            <person name="Dimitrov K.M."/>
            <person name="Suarez D.L."/>
            <person name="Swayne D.E."/>
        </authorList>
    </citation>
    <scope>NUCLEOTIDE SEQUENCE [LARGE SCALE GENOMIC DNA]</scope>
    <source>
        <strain evidence="2 3">DSM 26133</strain>
    </source>
</reference>
<keyword evidence="1" id="KW-1133">Transmembrane helix</keyword>
<dbReference type="EMBL" id="FWYF01000001">
    <property type="protein sequence ID" value="SMD31931.1"/>
    <property type="molecule type" value="Genomic_DNA"/>
</dbReference>
<feature type="transmembrane region" description="Helical" evidence="1">
    <location>
        <begin position="110"/>
        <end position="127"/>
    </location>
</feature>
<feature type="transmembrane region" description="Helical" evidence="1">
    <location>
        <begin position="12"/>
        <end position="29"/>
    </location>
</feature>